<evidence type="ECO:0000313" key="2">
    <source>
        <dbReference type="EMBL" id="TVY85470.1"/>
    </source>
</evidence>
<dbReference type="Proteomes" id="UP000469558">
    <property type="component" value="Unassembled WGS sequence"/>
</dbReference>
<name>A0A8T9CMR3_9HELO</name>
<keyword evidence="3" id="KW-1185">Reference proteome</keyword>
<dbReference type="OrthoDB" id="2958217at2759"/>
<feature type="domain" description="Heterokaryon incompatibility" evidence="1">
    <location>
        <begin position="192"/>
        <end position="330"/>
    </location>
</feature>
<reference evidence="2 3" key="1">
    <citation type="submission" date="2018-05" db="EMBL/GenBank/DDBJ databases">
        <title>Genome sequencing and assembly of the regulated plant pathogen Lachnellula willkommii and related sister species for the development of diagnostic species identification markers.</title>
        <authorList>
            <person name="Giroux E."/>
            <person name="Bilodeau G."/>
        </authorList>
    </citation>
    <scope>NUCLEOTIDE SEQUENCE [LARGE SCALE GENOMIC DNA]</scope>
    <source>
        <strain evidence="2 3">CBS 268.59</strain>
    </source>
</reference>
<evidence type="ECO:0000313" key="3">
    <source>
        <dbReference type="Proteomes" id="UP000469558"/>
    </source>
</evidence>
<sequence>MVMDGELVLKPPLRMSLLVSTSNIEAGGFKVYPELAAANSKSVEQGDHPAILSLDPENSSADGTTAEAPALDFSSTLGSGSLTLISSWAKECATSHTKCHKVFWGNGLTQTAPLWFPDRLIRITRAESADDLEVTITARVVLKSDSSDFPSDKSSAAATWGPAPDLSAPLGGRDGCVLTESTLPAWRKDLPLDDLPLTFQHAVMVCTQLGFEYIWIDSLCILQDSREDWESQSAVMGDVYKFAWLNIAALDTKSDYEGFINESRDSRVEFGFRAPFASILGRSYEERNIDGQECILLRGKAKLLFSSSFDAPGRTVMKAPLFSRAWVFQERDLARRTLAFSRQCVHWGCDEYGRSEDPINGGFEGSSLRTMLHLVLDKSASSQGAQRSVLEERAWELLGRFDMHWSGCVTSYTLCKLTKHSDKLIAISSVARELANSKVMPKRYLAGLWDINLPFQMSWITVEGRETPARKRLGDAEYVAPSWSWASIEAPVQPQSIFRSGLVALADVHATDVALKTDYAFGAVKAGWLRVSGHLNRVKSAKSRQQYSWDEKTRYTLLMDEKTGEELAFCPDTVEGYEMVNSRKGARELLWMPLTLRFSANMLECRCMCLVQVKVDEDIGMDYGFVKAGERVYRRVGSGDFGRIPSMLRQNKLLLGLGTYSDVQGAGELGEELKKGFKRRDDGLEDFILI</sequence>
<protein>
    <recommendedName>
        <fullName evidence="1">Heterokaryon incompatibility domain-containing protein</fullName>
    </recommendedName>
</protein>
<gene>
    <name evidence="2" type="ORF">LSUE1_G000165</name>
</gene>
<proteinExistence type="predicted"/>
<dbReference type="PANTHER" id="PTHR33112:SF16">
    <property type="entry name" value="HETEROKARYON INCOMPATIBILITY DOMAIN-CONTAINING PROTEIN"/>
    <property type="match status" value="1"/>
</dbReference>
<dbReference type="Pfam" id="PF06985">
    <property type="entry name" value="HET"/>
    <property type="match status" value="1"/>
</dbReference>
<dbReference type="InterPro" id="IPR010730">
    <property type="entry name" value="HET"/>
</dbReference>
<organism evidence="2 3">
    <name type="scientific">Lachnellula suecica</name>
    <dbReference type="NCBI Taxonomy" id="602035"/>
    <lineage>
        <taxon>Eukaryota</taxon>
        <taxon>Fungi</taxon>
        <taxon>Dikarya</taxon>
        <taxon>Ascomycota</taxon>
        <taxon>Pezizomycotina</taxon>
        <taxon>Leotiomycetes</taxon>
        <taxon>Helotiales</taxon>
        <taxon>Lachnaceae</taxon>
        <taxon>Lachnellula</taxon>
    </lineage>
</organism>
<dbReference type="PANTHER" id="PTHR33112">
    <property type="entry name" value="DOMAIN PROTEIN, PUTATIVE-RELATED"/>
    <property type="match status" value="1"/>
</dbReference>
<comment type="caution">
    <text evidence="2">The sequence shown here is derived from an EMBL/GenBank/DDBJ whole genome shotgun (WGS) entry which is preliminary data.</text>
</comment>
<dbReference type="EMBL" id="QGMK01000006">
    <property type="protein sequence ID" value="TVY85470.1"/>
    <property type="molecule type" value="Genomic_DNA"/>
</dbReference>
<dbReference type="AlphaFoldDB" id="A0A8T9CMR3"/>
<accession>A0A8T9CMR3</accession>
<evidence type="ECO:0000259" key="1">
    <source>
        <dbReference type="Pfam" id="PF06985"/>
    </source>
</evidence>